<dbReference type="AlphaFoldDB" id="A0A956RN98"/>
<comment type="caution">
    <text evidence="2">The sequence shown here is derived from an EMBL/GenBank/DDBJ whole genome shotgun (WGS) entry which is preliminary data.</text>
</comment>
<reference evidence="2" key="1">
    <citation type="submission" date="2020-04" db="EMBL/GenBank/DDBJ databases">
        <authorList>
            <person name="Zhang T."/>
        </authorList>
    </citation>
    <scope>NUCLEOTIDE SEQUENCE</scope>
    <source>
        <strain evidence="2">HKST-UBA01</strain>
    </source>
</reference>
<gene>
    <name evidence="2" type="ORF">KC729_00510</name>
</gene>
<evidence type="ECO:0000256" key="1">
    <source>
        <dbReference type="SAM" id="MobiDB-lite"/>
    </source>
</evidence>
<evidence type="ECO:0000313" key="3">
    <source>
        <dbReference type="Proteomes" id="UP000697710"/>
    </source>
</evidence>
<dbReference type="Proteomes" id="UP000697710">
    <property type="component" value="Unassembled WGS sequence"/>
</dbReference>
<accession>A0A956RN98</accession>
<dbReference type="EMBL" id="JAGQHR010000005">
    <property type="protein sequence ID" value="MCA9726132.1"/>
    <property type="molecule type" value="Genomic_DNA"/>
</dbReference>
<proteinExistence type="predicted"/>
<name>A0A956RN98_UNCEI</name>
<feature type="region of interest" description="Disordered" evidence="1">
    <location>
        <begin position="1"/>
        <end position="21"/>
    </location>
</feature>
<reference evidence="2" key="2">
    <citation type="journal article" date="2021" name="Microbiome">
        <title>Successional dynamics and alternative stable states in a saline activated sludge microbial community over 9 years.</title>
        <authorList>
            <person name="Wang Y."/>
            <person name="Ye J."/>
            <person name="Ju F."/>
            <person name="Liu L."/>
            <person name="Boyd J.A."/>
            <person name="Deng Y."/>
            <person name="Parks D.H."/>
            <person name="Jiang X."/>
            <person name="Yin X."/>
            <person name="Woodcroft B.J."/>
            <person name="Tyson G.W."/>
            <person name="Hugenholtz P."/>
            <person name="Polz M.F."/>
            <person name="Zhang T."/>
        </authorList>
    </citation>
    <scope>NUCLEOTIDE SEQUENCE</scope>
    <source>
        <strain evidence="2">HKST-UBA01</strain>
    </source>
</reference>
<protein>
    <submittedName>
        <fullName evidence="2">Uncharacterized protein</fullName>
    </submittedName>
</protein>
<organism evidence="2 3">
    <name type="scientific">Eiseniibacteriota bacterium</name>
    <dbReference type="NCBI Taxonomy" id="2212470"/>
    <lineage>
        <taxon>Bacteria</taxon>
        <taxon>Candidatus Eiseniibacteriota</taxon>
    </lineage>
</organism>
<evidence type="ECO:0000313" key="2">
    <source>
        <dbReference type="EMBL" id="MCA9726132.1"/>
    </source>
</evidence>
<feature type="compositionally biased region" description="Polar residues" evidence="1">
    <location>
        <begin position="1"/>
        <end position="12"/>
    </location>
</feature>
<sequence length="147" mass="16579">MDFTGTPGQSGTPAHPGAPGLAQLHPEAVRQVAEAVRKSLLHDLVDIGWAPNPQTPMSGRWKAGEMILKPTSGQEKSIPLESFFRKVVLARERLRVLEQKINNHPKLDDEDRLELQKYLAQIYGSFTTFNVLFEERADWFVGQKSDR</sequence>